<keyword evidence="2" id="KW-1185">Reference proteome</keyword>
<evidence type="ECO:0000313" key="2">
    <source>
        <dbReference type="Proteomes" id="UP000019149"/>
    </source>
</evidence>
<dbReference type="EMBL" id="APAU02000193">
    <property type="protein sequence ID" value="EUB55005.1"/>
    <property type="molecule type" value="Genomic_DNA"/>
</dbReference>
<dbReference type="CTD" id="36345862"/>
<name>W6U1N5_ECHGR</name>
<dbReference type="AlphaFoldDB" id="W6U1N5"/>
<dbReference type="Proteomes" id="UP000019149">
    <property type="component" value="Unassembled WGS sequence"/>
</dbReference>
<protein>
    <submittedName>
        <fullName evidence="1">Uncharacterized protein</fullName>
    </submittedName>
</protein>
<dbReference type="GeneID" id="36345862"/>
<dbReference type="RefSeq" id="XP_024346201.1">
    <property type="nucleotide sequence ID" value="XM_024499396.1"/>
</dbReference>
<evidence type="ECO:0000313" key="1">
    <source>
        <dbReference type="EMBL" id="EUB55005.1"/>
    </source>
</evidence>
<comment type="caution">
    <text evidence="1">The sequence shown here is derived from an EMBL/GenBank/DDBJ whole genome shotgun (WGS) entry which is preliminary data.</text>
</comment>
<reference evidence="1 2" key="1">
    <citation type="journal article" date="2013" name="Nat. Genet.">
        <title>The genome of the hydatid tapeworm Echinococcus granulosus.</title>
        <authorList>
            <person name="Zheng H."/>
            <person name="Zhang W."/>
            <person name="Zhang L."/>
            <person name="Zhang Z."/>
            <person name="Li J."/>
            <person name="Lu G."/>
            <person name="Zhu Y."/>
            <person name="Wang Y."/>
            <person name="Huang Y."/>
            <person name="Liu J."/>
            <person name="Kang H."/>
            <person name="Chen J."/>
            <person name="Wang L."/>
            <person name="Chen A."/>
            <person name="Yu S."/>
            <person name="Gao Z."/>
            <person name="Jin L."/>
            <person name="Gu W."/>
            <person name="Wang Z."/>
            <person name="Zhao L."/>
            <person name="Shi B."/>
            <person name="Wen H."/>
            <person name="Lin R."/>
            <person name="Jones M.K."/>
            <person name="Brejova B."/>
            <person name="Vinar T."/>
            <person name="Zhao G."/>
            <person name="McManus D.P."/>
            <person name="Chen Z."/>
            <person name="Zhou Y."/>
            <person name="Wang S."/>
        </authorList>
    </citation>
    <scope>NUCLEOTIDE SEQUENCE [LARGE SCALE GENOMIC DNA]</scope>
</reference>
<sequence>MGKEFDSSDSYCKNRRKASLEAKIESEKLSAIGADSSAVAVQRSKLNAHIGLQENAEP</sequence>
<dbReference type="KEGG" id="egl:EGR_10147"/>
<gene>
    <name evidence="1" type="ORF">EGR_10147</name>
</gene>
<accession>W6U1N5</accession>
<proteinExistence type="predicted"/>
<organism evidence="1 2">
    <name type="scientific">Echinococcus granulosus</name>
    <name type="common">Hydatid tapeworm</name>
    <dbReference type="NCBI Taxonomy" id="6210"/>
    <lineage>
        <taxon>Eukaryota</taxon>
        <taxon>Metazoa</taxon>
        <taxon>Spiralia</taxon>
        <taxon>Lophotrochozoa</taxon>
        <taxon>Platyhelminthes</taxon>
        <taxon>Cestoda</taxon>
        <taxon>Eucestoda</taxon>
        <taxon>Cyclophyllidea</taxon>
        <taxon>Taeniidae</taxon>
        <taxon>Echinococcus</taxon>
        <taxon>Echinococcus granulosus group</taxon>
    </lineage>
</organism>